<dbReference type="AlphaFoldDB" id="A0AAE3KEY1"/>
<dbReference type="SUPFAM" id="SSF48452">
    <property type="entry name" value="TPR-like"/>
    <property type="match status" value="1"/>
</dbReference>
<keyword evidence="12" id="KW-1185">Reference proteome</keyword>
<organism evidence="11 12">
    <name type="scientific">Goodfellowiella coeruleoviolacea</name>
    <dbReference type="NCBI Taxonomy" id="334858"/>
    <lineage>
        <taxon>Bacteria</taxon>
        <taxon>Bacillati</taxon>
        <taxon>Actinomycetota</taxon>
        <taxon>Actinomycetes</taxon>
        <taxon>Pseudonocardiales</taxon>
        <taxon>Pseudonocardiaceae</taxon>
        <taxon>Goodfellowiella</taxon>
    </lineage>
</organism>
<feature type="region of interest" description="Disordered" evidence="9">
    <location>
        <begin position="26"/>
        <end position="51"/>
    </location>
</feature>
<dbReference type="GO" id="GO:0004674">
    <property type="term" value="F:protein serine/threonine kinase activity"/>
    <property type="evidence" value="ECO:0007669"/>
    <property type="project" value="UniProtKB-KW"/>
</dbReference>
<evidence type="ECO:0000256" key="6">
    <source>
        <dbReference type="ARBA" id="ARBA00022840"/>
    </source>
</evidence>
<evidence type="ECO:0000256" key="4">
    <source>
        <dbReference type="ARBA" id="ARBA00022741"/>
    </source>
</evidence>
<dbReference type="SUPFAM" id="SSF56112">
    <property type="entry name" value="Protein kinase-like (PK-like)"/>
    <property type="match status" value="1"/>
</dbReference>
<dbReference type="InterPro" id="IPR031636">
    <property type="entry name" value="PknG_TPR"/>
</dbReference>
<name>A0AAE3KEY1_9PSEU</name>
<keyword evidence="2" id="KW-0723">Serine/threonine-protein kinase</keyword>
<keyword evidence="6" id="KW-0067">ATP-binding</keyword>
<proteinExistence type="predicted"/>
<dbReference type="Proteomes" id="UP001206128">
    <property type="component" value="Unassembled WGS sequence"/>
</dbReference>
<dbReference type="InterPro" id="IPR011990">
    <property type="entry name" value="TPR-like_helical_dom_sf"/>
</dbReference>
<dbReference type="SMART" id="SM00220">
    <property type="entry name" value="S_TKc"/>
    <property type="match status" value="1"/>
</dbReference>
<evidence type="ECO:0000256" key="8">
    <source>
        <dbReference type="ARBA" id="ARBA00048679"/>
    </source>
</evidence>
<dbReference type="CDD" id="cd14014">
    <property type="entry name" value="STKc_PknB_like"/>
    <property type="match status" value="1"/>
</dbReference>
<comment type="catalytic activity">
    <reaction evidence="7">
        <text>L-threonyl-[protein] + ATP = O-phospho-L-threonyl-[protein] + ADP + H(+)</text>
        <dbReference type="Rhea" id="RHEA:46608"/>
        <dbReference type="Rhea" id="RHEA-COMP:11060"/>
        <dbReference type="Rhea" id="RHEA-COMP:11605"/>
        <dbReference type="ChEBI" id="CHEBI:15378"/>
        <dbReference type="ChEBI" id="CHEBI:30013"/>
        <dbReference type="ChEBI" id="CHEBI:30616"/>
        <dbReference type="ChEBI" id="CHEBI:61977"/>
        <dbReference type="ChEBI" id="CHEBI:456216"/>
        <dbReference type="EC" id="2.7.11.1"/>
    </reaction>
</comment>
<accession>A0AAE3KEY1</accession>
<sequence length="795" mass="84288">MSMPACDRPGCTGVIDQTGFCDRCGRRPPREARSPSSPRIGARGRGRGSWVSGDLLSPPVLDLPAPESQVGRTLLRVDRQVCGECGRPAGRGYRGQPALTEGYCEHCGARFSFSLKLREGDLVDGRYEVVGPLSRGGMGWVYLARARRLNDIHVVLKGLINTEDRTARRFADNERLALISLDHPNIVRILDFVSHPDPVSGNPTEYIVMEYVGGPTLSELKTGSAWPGHGPLTVDLAITYVLEILAALDYLHGEGLLHCDVKPANAIRTANRVKVIDLGAVREIGDRHSAVVGTRDYQVPAEEISEHGLTVGSDLYTVGRTLEVLVQVAEEVRGQRSGSGAIAVGLDSLRQVIKRATAPIEHRFTSAAEMSTQLKGVLREIVGLRGRTVRPVSSTVFEDPVVLLDAGLGSVPPLSRWTGVPLATTAPVNQPPAPAAVVAGLPAPRVHPADPAADLLARTGAASPSSLIRVLAEGRDDPSAVVASVEVPLVDCRAHAAVADLPGASARLAEAERLLGAGGAHDWRLAWHRGLVALAAGDTGAAEAHFVEVYQALPGEQVPKLVLGLCREILGRAEAAEHCYRAVWAGDPAQVSAAFGLARIRLGRGDRAGAVAILGSVPTTSRHSAAARIAAVRVLCGRISPADGADPVLPTAAHFAEAGRRLAALGLDEDPEVRLRASAHEVALDQIRAGGQVLPDGVLFAAVPATPPRRGLRARVRRRWPARVRATSPASPTSPSGTAGTAGTADRAPVAPLTERRVRELLEELYGRLAEQAHNPDDHGVLIDRANAVRPTTWW</sequence>
<evidence type="ECO:0000256" key="5">
    <source>
        <dbReference type="ARBA" id="ARBA00022777"/>
    </source>
</evidence>
<comment type="caution">
    <text evidence="11">The sequence shown here is derived from an EMBL/GenBank/DDBJ whole genome shotgun (WGS) entry which is preliminary data.</text>
</comment>
<dbReference type="Pfam" id="PF16918">
    <property type="entry name" value="PknG_TPR"/>
    <property type="match status" value="1"/>
</dbReference>
<dbReference type="PANTHER" id="PTHR24363">
    <property type="entry name" value="SERINE/THREONINE PROTEIN KINASE"/>
    <property type="match status" value="1"/>
</dbReference>
<dbReference type="GO" id="GO:0005524">
    <property type="term" value="F:ATP binding"/>
    <property type="evidence" value="ECO:0007669"/>
    <property type="project" value="UniProtKB-KW"/>
</dbReference>
<dbReference type="InterPro" id="IPR031634">
    <property type="entry name" value="PknG_rubred"/>
</dbReference>
<dbReference type="PROSITE" id="PS50011">
    <property type="entry name" value="PROTEIN_KINASE_DOM"/>
    <property type="match status" value="1"/>
</dbReference>
<evidence type="ECO:0000256" key="9">
    <source>
        <dbReference type="SAM" id="MobiDB-lite"/>
    </source>
</evidence>
<evidence type="ECO:0000256" key="1">
    <source>
        <dbReference type="ARBA" id="ARBA00012513"/>
    </source>
</evidence>
<evidence type="ECO:0000313" key="11">
    <source>
        <dbReference type="EMBL" id="MCP2164315.1"/>
    </source>
</evidence>
<evidence type="ECO:0000313" key="12">
    <source>
        <dbReference type="Proteomes" id="UP001206128"/>
    </source>
</evidence>
<keyword evidence="3" id="KW-0808">Transferase</keyword>
<comment type="catalytic activity">
    <reaction evidence="8">
        <text>L-seryl-[protein] + ATP = O-phospho-L-seryl-[protein] + ADP + H(+)</text>
        <dbReference type="Rhea" id="RHEA:17989"/>
        <dbReference type="Rhea" id="RHEA-COMP:9863"/>
        <dbReference type="Rhea" id="RHEA-COMP:11604"/>
        <dbReference type="ChEBI" id="CHEBI:15378"/>
        <dbReference type="ChEBI" id="CHEBI:29999"/>
        <dbReference type="ChEBI" id="CHEBI:30616"/>
        <dbReference type="ChEBI" id="CHEBI:83421"/>
        <dbReference type="ChEBI" id="CHEBI:456216"/>
        <dbReference type="EC" id="2.7.11.1"/>
    </reaction>
</comment>
<dbReference type="Pfam" id="PF16919">
    <property type="entry name" value="PknG_rubred"/>
    <property type="match status" value="1"/>
</dbReference>
<evidence type="ECO:0000256" key="3">
    <source>
        <dbReference type="ARBA" id="ARBA00022679"/>
    </source>
</evidence>
<keyword evidence="5 11" id="KW-0418">Kinase</keyword>
<evidence type="ECO:0000256" key="7">
    <source>
        <dbReference type="ARBA" id="ARBA00047899"/>
    </source>
</evidence>
<evidence type="ECO:0000259" key="10">
    <source>
        <dbReference type="PROSITE" id="PS50011"/>
    </source>
</evidence>
<feature type="compositionally biased region" description="Low complexity" evidence="9">
    <location>
        <begin position="723"/>
        <end position="745"/>
    </location>
</feature>
<dbReference type="Gene3D" id="1.25.40.10">
    <property type="entry name" value="Tetratricopeptide repeat domain"/>
    <property type="match status" value="1"/>
</dbReference>
<dbReference type="Gene3D" id="1.10.510.10">
    <property type="entry name" value="Transferase(Phosphotransferase) domain 1"/>
    <property type="match status" value="1"/>
</dbReference>
<dbReference type="InterPro" id="IPR011009">
    <property type="entry name" value="Kinase-like_dom_sf"/>
</dbReference>
<reference evidence="11" key="1">
    <citation type="submission" date="2022-06" db="EMBL/GenBank/DDBJ databases">
        <title>Genomic Encyclopedia of Archaeal and Bacterial Type Strains, Phase II (KMG-II): from individual species to whole genera.</title>
        <authorList>
            <person name="Goeker M."/>
        </authorList>
    </citation>
    <scope>NUCLEOTIDE SEQUENCE</scope>
    <source>
        <strain evidence="11">DSM 43935</strain>
    </source>
</reference>
<protein>
    <recommendedName>
        <fullName evidence="1">non-specific serine/threonine protein kinase</fullName>
        <ecNumber evidence="1">2.7.11.1</ecNumber>
    </recommendedName>
</protein>
<dbReference type="EMBL" id="JAMTCK010000002">
    <property type="protein sequence ID" value="MCP2164315.1"/>
    <property type="molecule type" value="Genomic_DNA"/>
</dbReference>
<feature type="domain" description="Protein kinase" evidence="10">
    <location>
        <begin position="127"/>
        <end position="402"/>
    </location>
</feature>
<dbReference type="InterPro" id="IPR000719">
    <property type="entry name" value="Prot_kinase_dom"/>
</dbReference>
<gene>
    <name evidence="11" type="ORF">LX83_001155</name>
</gene>
<feature type="region of interest" description="Disordered" evidence="9">
    <location>
        <begin position="722"/>
        <end position="753"/>
    </location>
</feature>
<dbReference type="Pfam" id="PF00069">
    <property type="entry name" value="Pkinase"/>
    <property type="match status" value="1"/>
</dbReference>
<keyword evidence="4" id="KW-0547">Nucleotide-binding</keyword>
<dbReference type="PANTHER" id="PTHR24363:SF0">
    <property type="entry name" value="SERINE_THREONINE KINASE LIKE DOMAIN CONTAINING 1"/>
    <property type="match status" value="1"/>
</dbReference>
<evidence type="ECO:0000256" key="2">
    <source>
        <dbReference type="ARBA" id="ARBA00022527"/>
    </source>
</evidence>
<dbReference type="Gene3D" id="3.30.200.20">
    <property type="entry name" value="Phosphorylase Kinase, domain 1"/>
    <property type="match status" value="1"/>
</dbReference>
<dbReference type="EC" id="2.7.11.1" evidence="1"/>